<dbReference type="RefSeq" id="WP_146369230.1">
    <property type="nucleotide sequence ID" value="NZ_SJPP01000001.1"/>
</dbReference>
<evidence type="ECO:0000313" key="3">
    <source>
        <dbReference type="Proteomes" id="UP000320735"/>
    </source>
</evidence>
<feature type="compositionally biased region" description="Basic and acidic residues" evidence="1">
    <location>
        <begin position="257"/>
        <end position="269"/>
    </location>
</feature>
<dbReference type="AlphaFoldDB" id="A0A5C6BHW5"/>
<name>A0A5C6BHW5_9PLAN</name>
<feature type="compositionally biased region" description="Low complexity" evidence="1">
    <location>
        <begin position="291"/>
        <end position="307"/>
    </location>
</feature>
<accession>A0A5C6BHW5</accession>
<evidence type="ECO:0000313" key="2">
    <source>
        <dbReference type="EMBL" id="TWU11648.1"/>
    </source>
</evidence>
<evidence type="ECO:0008006" key="4">
    <source>
        <dbReference type="Google" id="ProtNLM"/>
    </source>
</evidence>
<dbReference type="Proteomes" id="UP000320735">
    <property type="component" value="Unassembled WGS sequence"/>
</dbReference>
<proteinExistence type="predicted"/>
<feature type="region of interest" description="Disordered" evidence="1">
    <location>
        <begin position="200"/>
        <end position="323"/>
    </location>
</feature>
<reference evidence="2 3" key="1">
    <citation type="submission" date="2019-02" db="EMBL/GenBank/DDBJ databases">
        <title>Deep-cultivation of Planctomycetes and their phenomic and genomic characterization uncovers novel biology.</title>
        <authorList>
            <person name="Wiegand S."/>
            <person name="Jogler M."/>
            <person name="Boedeker C."/>
            <person name="Pinto D."/>
            <person name="Vollmers J."/>
            <person name="Rivas-Marin E."/>
            <person name="Kohn T."/>
            <person name="Peeters S.H."/>
            <person name="Heuer A."/>
            <person name="Rast P."/>
            <person name="Oberbeckmann S."/>
            <person name="Bunk B."/>
            <person name="Jeske O."/>
            <person name="Meyerdierks A."/>
            <person name="Storesund J.E."/>
            <person name="Kallscheuer N."/>
            <person name="Luecker S."/>
            <person name="Lage O.M."/>
            <person name="Pohl T."/>
            <person name="Merkel B.J."/>
            <person name="Hornburger P."/>
            <person name="Mueller R.-W."/>
            <person name="Bruemmer F."/>
            <person name="Labrenz M."/>
            <person name="Spormann A.M."/>
            <person name="Op Den Camp H."/>
            <person name="Overmann J."/>
            <person name="Amann R."/>
            <person name="Jetten M.S.M."/>
            <person name="Mascher T."/>
            <person name="Medema M.H."/>
            <person name="Devos D.P."/>
            <person name="Kaster A.-K."/>
            <person name="Ovreas L."/>
            <person name="Rohde M."/>
            <person name="Galperin M.Y."/>
            <person name="Jogler C."/>
        </authorList>
    </citation>
    <scope>NUCLEOTIDE SEQUENCE [LARGE SCALE GENOMIC DNA]</scope>
    <source>
        <strain evidence="2 3">CA54</strain>
    </source>
</reference>
<dbReference type="OrthoDB" id="265362at2"/>
<keyword evidence="3" id="KW-1185">Reference proteome</keyword>
<sequence>MKSEHRHELQTNDLSKLTQKGVRFVEEHAMKITIVICVITVAIAGYRIYATQAASTSANAWYDFSTARTPDDFATIAENDRVKGTVAADWAILLGAEGRLSQAIQGMFTDRANAVTELTAARDDFQKLVENRDGMIKQRAIFGLARAEESLGNLEAARAAYGDLGGDEFKGSVYQKMSQERAEYLAKSGPQAFYAWFEKQNPKPAEPPKPDSGSGQPGGNIFDPGELPFGGGPNSLENPLRGLPALDDSDNEGPADTDAKPDAEAKPDTAADDAAETPAETPDAPADDAVEAPADPVDAPAKPSEPATEADTDGAADNTDDAK</sequence>
<dbReference type="EMBL" id="SJPP01000001">
    <property type="protein sequence ID" value="TWU11648.1"/>
    <property type="molecule type" value="Genomic_DNA"/>
</dbReference>
<organism evidence="2 3">
    <name type="scientific">Symmachiella macrocystis</name>
    <dbReference type="NCBI Taxonomy" id="2527985"/>
    <lineage>
        <taxon>Bacteria</taxon>
        <taxon>Pseudomonadati</taxon>
        <taxon>Planctomycetota</taxon>
        <taxon>Planctomycetia</taxon>
        <taxon>Planctomycetales</taxon>
        <taxon>Planctomycetaceae</taxon>
        <taxon>Symmachiella</taxon>
    </lineage>
</organism>
<evidence type="ECO:0000256" key="1">
    <source>
        <dbReference type="SAM" id="MobiDB-lite"/>
    </source>
</evidence>
<gene>
    <name evidence="2" type="ORF">CA54_04560</name>
</gene>
<protein>
    <recommendedName>
        <fullName evidence="4">Tetratricopeptide repeat-like domain-containing protein</fullName>
    </recommendedName>
</protein>
<comment type="caution">
    <text evidence="2">The sequence shown here is derived from an EMBL/GenBank/DDBJ whole genome shotgun (WGS) entry which is preliminary data.</text>
</comment>